<keyword evidence="4" id="KW-1185">Reference proteome</keyword>
<dbReference type="PRINTS" id="PR00813">
    <property type="entry name" value="BCTERIALGSPG"/>
</dbReference>
<keyword evidence="1" id="KW-0488">Methylation</keyword>
<dbReference type="Gene3D" id="3.30.700.10">
    <property type="entry name" value="Glycoprotein, Type 4 Pilin"/>
    <property type="match status" value="1"/>
</dbReference>
<dbReference type="InterPro" id="IPR045584">
    <property type="entry name" value="Pilin-like"/>
</dbReference>
<evidence type="ECO:0000256" key="1">
    <source>
        <dbReference type="ARBA" id="ARBA00022481"/>
    </source>
</evidence>
<dbReference type="EMBL" id="JBIGIB010000001">
    <property type="protein sequence ID" value="MFG6465404.1"/>
    <property type="molecule type" value="Genomic_DNA"/>
</dbReference>
<evidence type="ECO:0000256" key="2">
    <source>
        <dbReference type="SAM" id="Phobius"/>
    </source>
</evidence>
<proteinExistence type="predicted"/>
<dbReference type="InterPro" id="IPR012902">
    <property type="entry name" value="N_methyl_site"/>
</dbReference>
<dbReference type="NCBIfam" id="TIGR02532">
    <property type="entry name" value="IV_pilin_GFxxxE"/>
    <property type="match status" value="1"/>
</dbReference>
<accession>A0ABW7GTV5</accession>
<dbReference type="Pfam" id="PF16732">
    <property type="entry name" value="ComP_DUS"/>
    <property type="match status" value="1"/>
</dbReference>
<dbReference type="Proteomes" id="UP001606303">
    <property type="component" value="Unassembled WGS sequence"/>
</dbReference>
<keyword evidence="2" id="KW-0472">Membrane</keyword>
<dbReference type="PROSITE" id="PS00409">
    <property type="entry name" value="PROKAR_NTER_METHYL"/>
    <property type="match status" value="1"/>
</dbReference>
<sequence length="147" mass="15713">MLRNLRQSPSRTVSGFTLIELMIAVAIISILAAVAIPQYRDYVTRGRIPDATSGLASKAVLLEQYYQDNRTYVNAPACANDTTTSRYFSFICTASSATAFTLTATGTGAMANFTYTVNQAGAKVTTSAPTGWATNATCWVARKDGTC</sequence>
<keyword evidence="2" id="KW-0812">Transmembrane</keyword>
<dbReference type="Pfam" id="PF07963">
    <property type="entry name" value="N_methyl"/>
    <property type="match status" value="1"/>
</dbReference>
<name>A0ABW7GTV5_9BURK</name>
<dbReference type="RefSeq" id="WP_394380851.1">
    <property type="nucleotide sequence ID" value="NZ_JBIGIB010000001.1"/>
</dbReference>
<feature type="transmembrane region" description="Helical" evidence="2">
    <location>
        <begin position="12"/>
        <end position="36"/>
    </location>
</feature>
<dbReference type="InterPro" id="IPR031982">
    <property type="entry name" value="PilE-like"/>
</dbReference>
<organism evidence="3 4">
    <name type="scientific">Pelomonas baiyunensis</name>
    <dbReference type="NCBI Taxonomy" id="3299026"/>
    <lineage>
        <taxon>Bacteria</taxon>
        <taxon>Pseudomonadati</taxon>
        <taxon>Pseudomonadota</taxon>
        <taxon>Betaproteobacteria</taxon>
        <taxon>Burkholderiales</taxon>
        <taxon>Sphaerotilaceae</taxon>
        <taxon>Roseateles</taxon>
    </lineage>
</organism>
<reference evidence="3 4" key="1">
    <citation type="submission" date="2024-08" db="EMBL/GenBank/DDBJ databases">
        <authorList>
            <person name="Lu H."/>
        </authorList>
    </citation>
    <scope>NUCLEOTIDE SEQUENCE [LARGE SCALE GENOMIC DNA]</scope>
    <source>
        <strain evidence="3 4">BYS87W</strain>
    </source>
</reference>
<keyword evidence="2" id="KW-1133">Transmembrane helix</keyword>
<protein>
    <submittedName>
        <fullName evidence="3">Type IV pilin protein</fullName>
    </submittedName>
</protein>
<dbReference type="InterPro" id="IPR000983">
    <property type="entry name" value="Bac_GSPG_pilin"/>
</dbReference>
<comment type="caution">
    <text evidence="3">The sequence shown here is derived from an EMBL/GenBank/DDBJ whole genome shotgun (WGS) entry which is preliminary data.</text>
</comment>
<evidence type="ECO:0000313" key="3">
    <source>
        <dbReference type="EMBL" id="MFG6465404.1"/>
    </source>
</evidence>
<dbReference type="SUPFAM" id="SSF54523">
    <property type="entry name" value="Pili subunits"/>
    <property type="match status" value="1"/>
</dbReference>
<evidence type="ECO:0000313" key="4">
    <source>
        <dbReference type="Proteomes" id="UP001606303"/>
    </source>
</evidence>
<gene>
    <name evidence="3" type="ORF">ACG01O_02155</name>
</gene>